<dbReference type="InterPro" id="IPR001878">
    <property type="entry name" value="Znf_CCHC"/>
</dbReference>
<dbReference type="Gene3D" id="4.10.60.10">
    <property type="entry name" value="Zinc finger, CCHC-type"/>
    <property type="match status" value="1"/>
</dbReference>
<keyword evidence="8" id="KW-1185">Reference proteome</keyword>
<keyword evidence="2 4" id="KW-0863">Zinc-finger</keyword>
<feature type="region of interest" description="Disordered" evidence="5">
    <location>
        <begin position="152"/>
        <end position="176"/>
    </location>
</feature>
<evidence type="ECO:0000313" key="7">
    <source>
        <dbReference type="EnsemblPlants" id="TraesCS7B02G144000.1"/>
    </source>
</evidence>
<feature type="domain" description="CCHC-type" evidence="6">
    <location>
        <begin position="207"/>
        <end position="221"/>
    </location>
</feature>
<dbReference type="InterPro" id="IPR033489">
    <property type="entry name" value="RBBP6"/>
</dbReference>
<dbReference type="PROSITE" id="PS50158">
    <property type="entry name" value="ZF_CCHC"/>
    <property type="match status" value="1"/>
</dbReference>
<feature type="region of interest" description="Disordered" evidence="5">
    <location>
        <begin position="1"/>
        <end position="86"/>
    </location>
</feature>
<sequence>MARPSRRGGRLARSFPPLYLSLGGRRPSSAPAMAPDPHPQPRRRHPWSDRVLLLHGHGAPTTHHGRPGAPSHGAPRTGGKTNAPPDLLLPGSPLLHGRRKVIEDGSLASNRSVVTESVSKSCSSAEVKDEDVAIAVVIDAAELKWEEQSFRRGQAPGRFTSGRHNGHGSSEREAPPPGYVCRSYGVPGHFIQHCPQENQTPPPGYTCYRCRVPGHFIQHCPTIGGSRAVYIYCDTLNIRTMWTKLACGCTKAKVPLIKG</sequence>
<dbReference type="RefSeq" id="XP_044433813.1">
    <property type="nucleotide sequence ID" value="XM_044577878.1"/>
</dbReference>
<dbReference type="EnsemblPlants" id="TraesCS7B02G144000.1">
    <property type="protein sequence ID" value="TraesCS7B02G144000.1"/>
    <property type="gene ID" value="TraesCS7B02G144000"/>
</dbReference>
<dbReference type="PANTHER" id="PTHR15439">
    <property type="entry name" value="RETINOBLASTOMA-BINDING PROTEIN 6"/>
    <property type="match status" value="1"/>
</dbReference>
<dbReference type="GO" id="GO:0016567">
    <property type="term" value="P:protein ubiquitination"/>
    <property type="evidence" value="ECO:0007669"/>
    <property type="project" value="InterPro"/>
</dbReference>
<dbReference type="GO" id="GO:0008270">
    <property type="term" value="F:zinc ion binding"/>
    <property type="evidence" value="ECO:0007669"/>
    <property type="project" value="UniProtKB-KW"/>
</dbReference>
<evidence type="ECO:0000313" key="8">
    <source>
        <dbReference type="Proteomes" id="UP000019116"/>
    </source>
</evidence>
<evidence type="ECO:0000256" key="3">
    <source>
        <dbReference type="ARBA" id="ARBA00022833"/>
    </source>
</evidence>
<evidence type="ECO:0000259" key="6">
    <source>
        <dbReference type="PROSITE" id="PS50158"/>
    </source>
</evidence>
<dbReference type="GO" id="GO:0003676">
    <property type="term" value="F:nucleic acid binding"/>
    <property type="evidence" value="ECO:0007669"/>
    <property type="project" value="InterPro"/>
</dbReference>
<dbReference type="Pfam" id="PF13696">
    <property type="entry name" value="zf-CCHC_2"/>
    <property type="match status" value="1"/>
</dbReference>
<reference evidence="7" key="2">
    <citation type="submission" date="2018-10" db="UniProtKB">
        <authorList>
            <consortium name="EnsemblPlants"/>
        </authorList>
    </citation>
    <scope>IDENTIFICATION</scope>
</reference>
<name>A0A3B6SBX0_WHEAT</name>
<evidence type="ECO:0000256" key="4">
    <source>
        <dbReference type="PROSITE-ProRule" id="PRU00047"/>
    </source>
</evidence>
<feature type="compositionally biased region" description="Basic residues" evidence="5">
    <location>
        <begin position="1"/>
        <end position="10"/>
    </location>
</feature>
<dbReference type="Gramene" id="TraesCS7B02G144000.1">
    <property type="protein sequence ID" value="TraesCS7B02G144000.1"/>
    <property type="gene ID" value="TraesCS7B02G144000"/>
</dbReference>
<proteinExistence type="predicted"/>
<dbReference type="PANTHER" id="PTHR15439:SF6">
    <property type="entry name" value="OS03G0659400 PROTEIN"/>
    <property type="match status" value="1"/>
</dbReference>
<evidence type="ECO:0000256" key="1">
    <source>
        <dbReference type="ARBA" id="ARBA00022723"/>
    </source>
</evidence>
<protein>
    <recommendedName>
        <fullName evidence="6">CCHC-type domain-containing protein</fullName>
    </recommendedName>
</protein>
<dbReference type="PaxDb" id="4565-Traes_4BS_E178DC73C.2"/>
<dbReference type="AlphaFoldDB" id="A0A3B6SBX0"/>
<dbReference type="GO" id="GO:0061630">
    <property type="term" value="F:ubiquitin protein ligase activity"/>
    <property type="evidence" value="ECO:0007669"/>
    <property type="project" value="InterPro"/>
</dbReference>
<dbReference type="InterPro" id="IPR036875">
    <property type="entry name" value="Znf_CCHC_sf"/>
</dbReference>
<dbReference type="OrthoDB" id="444325at2759"/>
<accession>A0A3B6SBX0</accession>
<dbReference type="GO" id="GO:0006397">
    <property type="term" value="P:mRNA processing"/>
    <property type="evidence" value="ECO:0007669"/>
    <property type="project" value="InterPro"/>
</dbReference>
<reference evidence="7" key="1">
    <citation type="submission" date="2018-08" db="EMBL/GenBank/DDBJ databases">
        <authorList>
            <person name="Rossello M."/>
        </authorList>
    </citation>
    <scope>NUCLEOTIDE SEQUENCE [LARGE SCALE GENOMIC DNA]</scope>
    <source>
        <strain evidence="7">cv. Chinese Spring</strain>
    </source>
</reference>
<dbReference type="InterPro" id="IPR025829">
    <property type="entry name" value="Zn_knuckle_CX2CX3GHX4C"/>
</dbReference>
<keyword evidence="3" id="KW-0862">Zinc</keyword>
<evidence type="ECO:0000256" key="5">
    <source>
        <dbReference type="SAM" id="MobiDB-lite"/>
    </source>
</evidence>
<dbReference type="Gramene" id="TraesCS7B03G0392000.1">
    <property type="protein sequence ID" value="TraesCS7B03G0392000.1.CDS"/>
    <property type="gene ID" value="TraesCS7B03G0392000"/>
</dbReference>
<organism evidence="7">
    <name type="scientific">Triticum aestivum</name>
    <name type="common">Wheat</name>
    <dbReference type="NCBI Taxonomy" id="4565"/>
    <lineage>
        <taxon>Eukaryota</taxon>
        <taxon>Viridiplantae</taxon>
        <taxon>Streptophyta</taxon>
        <taxon>Embryophyta</taxon>
        <taxon>Tracheophyta</taxon>
        <taxon>Spermatophyta</taxon>
        <taxon>Magnoliopsida</taxon>
        <taxon>Liliopsida</taxon>
        <taxon>Poales</taxon>
        <taxon>Poaceae</taxon>
        <taxon>BOP clade</taxon>
        <taxon>Pooideae</taxon>
        <taxon>Triticodae</taxon>
        <taxon>Triticeae</taxon>
        <taxon>Triticinae</taxon>
        <taxon>Triticum</taxon>
    </lineage>
</organism>
<evidence type="ECO:0000256" key="2">
    <source>
        <dbReference type="ARBA" id="ARBA00022771"/>
    </source>
</evidence>
<dbReference type="Proteomes" id="UP000019116">
    <property type="component" value="Chromosome 7B"/>
</dbReference>
<gene>
    <name evidence="7" type="primary">LOC123160055</name>
</gene>
<dbReference type="SMART" id="SM00343">
    <property type="entry name" value="ZnF_C2HC"/>
    <property type="match status" value="2"/>
</dbReference>
<dbReference type="GeneID" id="123160055"/>
<dbReference type="STRING" id="4565.A0A3B6SBX0"/>
<keyword evidence="1" id="KW-0479">Metal-binding</keyword>
<dbReference type="SUPFAM" id="SSF57756">
    <property type="entry name" value="Retrovirus zinc finger-like domains"/>
    <property type="match status" value="1"/>
</dbReference>